<dbReference type="EMBL" id="BARS01012326">
    <property type="protein sequence ID" value="GAF98855.1"/>
    <property type="molecule type" value="Genomic_DNA"/>
</dbReference>
<dbReference type="AlphaFoldDB" id="X0VE69"/>
<sequence length="71" mass="8268">SLTEIMPEMDICGVSREELLDIPAKKENFIIAWDYQTLLDRGNRFEADPLRQHSLKDIFTNCRLLPGEITF</sequence>
<accession>X0VE69</accession>
<evidence type="ECO:0000313" key="1">
    <source>
        <dbReference type="EMBL" id="GAF98855.1"/>
    </source>
</evidence>
<comment type="caution">
    <text evidence="1">The sequence shown here is derived from an EMBL/GenBank/DDBJ whole genome shotgun (WGS) entry which is preliminary data.</text>
</comment>
<proteinExistence type="predicted"/>
<name>X0VE69_9ZZZZ</name>
<organism evidence="1">
    <name type="scientific">marine sediment metagenome</name>
    <dbReference type="NCBI Taxonomy" id="412755"/>
    <lineage>
        <taxon>unclassified sequences</taxon>
        <taxon>metagenomes</taxon>
        <taxon>ecological metagenomes</taxon>
    </lineage>
</organism>
<protein>
    <submittedName>
        <fullName evidence="1">Uncharacterized protein</fullName>
    </submittedName>
</protein>
<gene>
    <name evidence="1" type="ORF">S01H1_22012</name>
</gene>
<feature type="non-terminal residue" evidence="1">
    <location>
        <position position="1"/>
    </location>
</feature>
<reference evidence="1" key="1">
    <citation type="journal article" date="2014" name="Front. Microbiol.">
        <title>High frequency of phylogenetically diverse reductive dehalogenase-homologous genes in deep subseafloor sedimentary metagenomes.</title>
        <authorList>
            <person name="Kawai M."/>
            <person name="Futagami T."/>
            <person name="Toyoda A."/>
            <person name="Takaki Y."/>
            <person name="Nishi S."/>
            <person name="Hori S."/>
            <person name="Arai W."/>
            <person name="Tsubouchi T."/>
            <person name="Morono Y."/>
            <person name="Uchiyama I."/>
            <person name="Ito T."/>
            <person name="Fujiyama A."/>
            <person name="Inagaki F."/>
            <person name="Takami H."/>
        </authorList>
    </citation>
    <scope>NUCLEOTIDE SEQUENCE</scope>
    <source>
        <strain evidence="1">Expedition CK06-06</strain>
    </source>
</reference>